<gene>
    <name evidence="2" type="ORF">CJ030_MR6G011318</name>
</gene>
<feature type="domain" description="PB1-like" evidence="1">
    <location>
        <begin position="2"/>
        <end position="85"/>
    </location>
</feature>
<dbReference type="EMBL" id="RXIC02000024">
    <property type="protein sequence ID" value="KAB1208882.1"/>
    <property type="molecule type" value="Genomic_DNA"/>
</dbReference>
<keyword evidence="3" id="KW-1185">Reference proteome</keyword>
<evidence type="ECO:0000259" key="1">
    <source>
        <dbReference type="Pfam" id="PF26130"/>
    </source>
</evidence>
<dbReference type="Pfam" id="PF26130">
    <property type="entry name" value="PB1-like"/>
    <property type="match status" value="1"/>
</dbReference>
<organism evidence="2 3">
    <name type="scientific">Morella rubra</name>
    <name type="common">Chinese bayberry</name>
    <dbReference type="NCBI Taxonomy" id="262757"/>
    <lineage>
        <taxon>Eukaryota</taxon>
        <taxon>Viridiplantae</taxon>
        <taxon>Streptophyta</taxon>
        <taxon>Embryophyta</taxon>
        <taxon>Tracheophyta</taxon>
        <taxon>Spermatophyta</taxon>
        <taxon>Magnoliopsida</taxon>
        <taxon>eudicotyledons</taxon>
        <taxon>Gunneridae</taxon>
        <taxon>Pentapetalae</taxon>
        <taxon>rosids</taxon>
        <taxon>fabids</taxon>
        <taxon>Fagales</taxon>
        <taxon>Myricaceae</taxon>
        <taxon>Morella</taxon>
    </lineage>
</organism>
<dbReference type="AlphaFoldDB" id="A0A6A1V7Q5"/>
<evidence type="ECO:0000313" key="2">
    <source>
        <dbReference type="EMBL" id="KAB1208882.1"/>
    </source>
</evidence>
<dbReference type="Proteomes" id="UP000516437">
    <property type="component" value="Chromosome 6"/>
</dbReference>
<protein>
    <recommendedName>
        <fullName evidence="1">PB1-like domain-containing protein</fullName>
    </recommendedName>
</protein>
<sequence length="196" mass="21269">MVKVFLHHGGVLNFVRSVYEGGNVSFQGDMDPDYFSVTHMMKTFTKELKYNDICELWCTIGEEGLETGLCRLHSNEDVLQIIKSKDGSNYFNTVQSSSKGAGEGSSKGAAVEAVELDDESVEDLGIDEIGLGEGGMGEGGIEDDEDEIDIFPARHGLNRVAGQDNRVAGQHGALGWRARMVKGRLMTELMGRGSSC</sequence>
<accession>A0A6A1V7Q5</accession>
<proteinExistence type="predicted"/>
<evidence type="ECO:0000313" key="3">
    <source>
        <dbReference type="Proteomes" id="UP000516437"/>
    </source>
</evidence>
<reference evidence="2 3" key="1">
    <citation type="journal article" date="2019" name="Plant Biotechnol. J.">
        <title>The red bayberry genome and genetic basis of sex determination.</title>
        <authorList>
            <person name="Jia H.M."/>
            <person name="Jia H.J."/>
            <person name="Cai Q.L."/>
            <person name="Wang Y."/>
            <person name="Zhao H.B."/>
            <person name="Yang W.F."/>
            <person name="Wang G.Y."/>
            <person name="Li Y.H."/>
            <person name="Zhan D.L."/>
            <person name="Shen Y.T."/>
            <person name="Niu Q.F."/>
            <person name="Chang L."/>
            <person name="Qiu J."/>
            <person name="Zhao L."/>
            <person name="Xie H.B."/>
            <person name="Fu W.Y."/>
            <person name="Jin J."/>
            <person name="Li X.W."/>
            <person name="Jiao Y."/>
            <person name="Zhou C.C."/>
            <person name="Tu T."/>
            <person name="Chai C.Y."/>
            <person name="Gao J.L."/>
            <person name="Fan L.J."/>
            <person name="van de Weg E."/>
            <person name="Wang J.Y."/>
            <person name="Gao Z.S."/>
        </authorList>
    </citation>
    <scope>NUCLEOTIDE SEQUENCE [LARGE SCALE GENOMIC DNA]</scope>
    <source>
        <tissue evidence="2">Leaves</tissue>
    </source>
</reference>
<comment type="caution">
    <text evidence="2">The sequence shown here is derived from an EMBL/GenBank/DDBJ whole genome shotgun (WGS) entry which is preliminary data.</text>
</comment>
<name>A0A6A1V7Q5_9ROSI</name>
<dbReference type="InterPro" id="IPR058594">
    <property type="entry name" value="PB1-like_dom_pln"/>
</dbReference>